<dbReference type="GO" id="GO:0022625">
    <property type="term" value="C:cytosolic large ribosomal subunit"/>
    <property type="evidence" value="ECO:0007669"/>
    <property type="project" value="TreeGrafter"/>
</dbReference>
<dbReference type="AlphaFoldDB" id="A0A7J7G6I4"/>
<reference evidence="2" key="1">
    <citation type="journal article" date="2020" name="Nat. Commun.">
        <title>Genome assembly of wild tea tree DASZ reveals pedigree and selection history of tea varieties.</title>
        <authorList>
            <person name="Zhang W."/>
            <person name="Zhang Y."/>
            <person name="Qiu H."/>
            <person name="Guo Y."/>
            <person name="Wan H."/>
            <person name="Zhang X."/>
            <person name="Scossa F."/>
            <person name="Alseekh S."/>
            <person name="Zhang Q."/>
            <person name="Wang P."/>
            <person name="Xu L."/>
            <person name="Schmidt M.H."/>
            <person name="Jia X."/>
            <person name="Li D."/>
            <person name="Zhu A."/>
            <person name="Guo F."/>
            <person name="Chen W."/>
            <person name="Ni D."/>
            <person name="Usadel B."/>
            <person name="Fernie A.R."/>
            <person name="Wen W."/>
        </authorList>
    </citation>
    <scope>NUCLEOTIDE SEQUENCE [LARGE SCALE GENOMIC DNA]</scope>
    <source>
        <strain evidence="2">cv. G240</strain>
    </source>
</reference>
<evidence type="ECO:0000313" key="1">
    <source>
        <dbReference type="EMBL" id="KAF5936217.1"/>
    </source>
</evidence>
<keyword evidence="2" id="KW-1185">Reference proteome</keyword>
<gene>
    <name evidence="1" type="ORF">HYC85_027346</name>
</gene>
<comment type="caution">
    <text evidence="1">The sequence shown here is derived from an EMBL/GenBank/DDBJ whole genome shotgun (WGS) entry which is preliminary data.</text>
</comment>
<dbReference type="InterPro" id="IPR020930">
    <property type="entry name" value="Ribosomal_uL5_bac-type"/>
</dbReference>
<dbReference type="PANTHER" id="PTHR33284:SF2">
    <property type="entry name" value="RIBOSOMAL PROTEIN L25_GLN-TRNA SYNTHETASE, ANTI-CODON-BINDING DOMAIN-CONTAINING PROTEIN"/>
    <property type="match status" value="1"/>
</dbReference>
<dbReference type="PANTHER" id="PTHR33284">
    <property type="entry name" value="RIBOSOMAL PROTEIN L25/GLN-TRNA SYNTHETASE, ANTI-CODON-BINDING DOMAIN-CONTAINING PROTEIN"/>
    <property type="match status" value="1"/>
</dbReference>
<dbReference type="EMBL" id="JACBKZ010000013">
    <property type="protein sequence ID" value="KAF5936217.1"/>
    <property type="molecule type" value="Genomic_DNA"/>
</dbReference>
<dbReference type="GO" id="GO:0008097">
    <property type="term" value="F:5S rRNA binding"/>
    <property type="evidence" value="ECO:0007669"/>
    <property type="project" value="TreeGrafter"/>
</dbReference>
<evidence type="ECO:0000313" key="2">
    <source>
        <dbReference type="Proteomes" id="UP000593564"/>
    </source>
</evidence>
<name>A0A7J7G6I4_CAMSI</name>
<dbReference type="GO" id="GO:0003735">
    <property type="term" value="F:structural constituent of ribosome"/>
    <property type="evidence" value="ECO:0007669"/>
    <property type="project" value="InterPro"/>
</dbReference>
<sequence>IPREYTGRKVSATDRLQGPILTVVLAQDNDGHKTTTTTSRSASRKHLIRVGSSFSALIESDTVLSIKIHRDEKSGKILKLIRASSSFSGLIESGTVLSIKIHRDEESGKILNLVFVWADEGSELKVDVPVVSNEKMFVLVSRKEVL</sequence>
<organism evidence="1 2">
    <name type="scientific">Camellia sinensis</name>
    <name type="common">Tea plant</name>
    <name type="synonym">Thea sinensis</name>
    <dbReference type="NCBI Taxonomy" id="4442"/>
    <lineage>
        <taxon>Eukaryota</taxon>
        <taxon>Viridiplantae</taxon>
        <taxon>Streptophyta</taxon>
        <taxon>Embryophyta</taxon>
        <taxon>Tracheophyta</taxon>
        <taxon>Spermatophyta</taxon>
        <taxon>Magnoliopsida</taxon>
        <taxon>eudicotyledons</taxon>
        <taxon>Gunneridae</taxon>
        <taxon>Pentapetalae</taxon>
        <taxon>asterids</taxon>
        <taxon>Ericales</taxon>
        <taxon>Theaceae</taxon>
        <taxon>Camellia</taxon>
    </lineage>
</organism>
<dbReference type="GO" id="GO:0006412">
    <property type="term" value="P:translation"/>
    <property type="evidence" value="ECO:0007669"/>
    <property type="project" value="InterPro"/>
</dbReference>
<feature type="non-terminal residue" evidence="1">
    <location>
        <position position="1"/>
    </location>
</feature>
<proteinExistence type="predicted"/>
<reference evidence="1 2" key="2">
    <citation type="submission" date="2020-07" db="EMBL/GenBank/DDBJ databases">
        <title>Genome assembly of wild tea tree DASZ reveals pedigree and selection history of tea varieties.</title>
        <authorList>
            <person name="Zhang W."/>
        </authorList>
    </citation>
    <scope>NUCLEOTIDE SEQUENCE [LARGE SCALE GENOMIC DNA]</scope>
    <source>
        <strain evidence="2">cv. G240</strain>
        <tissue evidence="1">Leaf</tissue>
    </source>
</reference>
<dbReference type="Proteomes" id="UP000593564">
    <property type="component" value="Unassembled WGS sequence"/>
</dbReference>
<accession>A0A7J7G6I4</accession>
<protein>
    <submittedName>
        <fullName evidence="1">Uncharacterized protein</fullName>
    </submittedName>
</protein>